<evidence type="ECO:0000313" key="3">
    <source>
        <dbReference type="Proteomes" id="UP000616779"/>
    </source>
</evidence>
<dbReference type="Pfam" id="PF13508">
    <property type="entry name" value="Acetyltransf_7"/>
    <property type="match status" value="1"/>
</dbReference>
<dbReference type="PROSITE" id="PS51186">
    <property type="entry name" value="GNAT"/>
    <property type="match status" value="1"/>
</dbReference>
<proteinExistence type="predicted"/>
<dbReference type="CDD" id="cd04301">
    <property type="entry name" value="NAT_SF"/>
    <property type="match status" value="1"/>
</dbReference>
<dbReference type="EMBL" id="WHOA01000219">
    <property type="protein sequence ID" value="NOU75591.1"/>
    <property type="molecule type" value="Genomic_DNA"/>
</dbReference>
<dbReference type="Gene3D" id="3.40.630.30">
    <property type="match status" value="1"/>
</dbReference>
<comment type="caution">
    <text evidence="2">The sequence shown here is derived from an EMBL/GenBank/DDBJ whole genome shotgun (WGS) entry which is preliminary data.</text>
</comment>
<protein>
    <submittedName>
        <fullName evidence="2">GNAT family N-acetyltransferase</fullName>
    </submittedName>
</protein>
<accession>A0ABX1Y5R8</accession>
<organism evidence="2 3">
    <name type="scientific">Paenibacillus phytorum</name>
    <dbReference type="NCBI Taxonomy" id="2654977"/>
    <lineage>
        <taxon>Bacteria</taxon>
        <taxon>Bacillati</taxon>
        <taxon>Bacillota</taxon>
        <taxon>Bacilli</taxon>
        <taxon>Bacillales</taxon>
        <taxon>Paenibacillaceae</taxon>
        <taxon>Paenibacillus</taxon>
    </lineage>
</organism>
<dbReference type="InterPro" id="IPR016181">
    <property type="entry name" value="Acyl_CoA_acyltransferase"/>
</dbReference>
<dbReference type="InterPro" id="IPR000182">
    <property type="entry name" value="GNAT_dom"/>
</dbReference>
<name>A0ABX1Y5R8_9BACL</name>
<gene>
    <name evidence="2" type="ORF">GC098_30170</name>
</gene>
<evidence type="ECO:0000259" key="1">
    <source>
        <dbReference type="PROSITE" id="PS51186"/>
    </source>
</evidence>
<sequence>MEDSEFDQIFAIMKASFPENERRTYAGAKELLSDPNYRLITEIEGSNNIIAFVAVWEFPLFRFVEHIAVDPVVRGSGLGGKLMTAYIGESLKPILLEVEPPATDLAQRRVNFYKRLGFHFNHFEYVQPPLQNGQLDLPLKIMSYPQSLTEAMFSLFKDILYTKVYKVNKFSELK</sequence>
<dbReference type="RefSeq" id="WP_171647373.1">
    <property type="nucleotide sequence ID" value="NZ_WHOA01000219.1"/>
</dbReference>
<keyword evidence="3" id="KW-1185">Reference proteome</keyword>
<dbReference type="SUPFAM" id="SSF55729">
    <property type="entry name" value="Acyl-CoA N-acyltransferases (Nat)"/>
    <property type="match status" value="1"/>
</dbReference>
<feature type="domain" description="N-acetyltransferase" evidence="1">
    <location>
        <begin position="1"/>
        <end position="140"/>
    </location>
</feature>
<reference evidence="2 3" key="1">
    <citation type="submission" date="2019-10" db="EMBL/GenBank/DDBJ databases">
        <title>Description of Paenibacillus terrestris sp. nov.</title>
        <authorList>
            <person name="Carlier A."/>
            <person name="Qi S."/>
        </authorList>
    </citation>
    <scope>NUCLEOTIDE SEQUENCE [LARGE SCALE GENOMIC DNA]</scope>
    <source>
        <strain evidence="2 3">LMG 31458</strain>
    </source>
</reference>
<dbReference type="Proteomes" id="UP000616779">
    <property type="component" value="Unassembled WGS sequence"/>
</dbReference>
<evidence type="ECO:0000313" key="2">
    <source>
        <dbReference type="EMBL" id="NOU75591.1"/>
    </source>
</evidence>